<proteinExistence type="inferred from homology"/>
<evidence type="ECO:0000256" key="1">
    <source>
        <dbReference type="ARBA" id="ARBA00005336"/>
    </source>
</evidence>
<dbReference type="GO" id="GO:0009251">
    <property type="term" value="P:glucan catabolic process"/>
    <property type="evidence" value="ECO:0007669"/>
    <property type="project" value="TreeGrafter"/>
</dbReference>
<feature type="domain" description="Glycoside hydrolase family 3 C-terminal" evidence="4">
    <location>
        <begin position="228"/>
        <end position="317"/>
    </location>
</feature>
<name>A0A9W6B438_9FLAO</name>
<dbReference type="SUPFAM" id="SSF51445">
    <property type="entry name" value="(Trans)glycosidases"/>
    <property type="match status" value="1"/>
</dbReference>
<evidence type="ECO:0000259" key="4">
    <source>
        <dbReference type="Pfam" id="PF01915"/>
    </source>
</evidence>
<accession>A0A9W6B438</accession>
<dbReference type="PRINTS" id="PR00133">
    <property type="entry name" value="GLHYDRLASE3"/>
</dbReference>
<dbReference type="InterPro" id="IPR017853">
    <property type="entry name" value="GH"/>
</dbReference>
<protein>
    <recommendedName>
        <fullName evidence="7">Beta-glucosidase</fullName>
    </recommendedName>
</protein>
<comment type="similarity">
    <text evidence="1">Belongs to the glycosyl hydrolase 3 family.</text>
</comment>
<dbReference type="InterPro" id="IPR001764">
    <property type="entry name" value="Glyco_hydro_3_N"/>
</dbReference>
<dbReference type="GO" id="GO:0008422">
    <property type="term" value="F:beta-glucosidase activity"/>
    <property type="evidence" value="ECO:0007669"/>
    <property type="project" value="TreeGrafter"/>
</dbReference>
<dbReference type="PANTHER" id="PTHR42715">
    <property type="entry name" value="BETA-GLUCOSIDASE"/>
    <property type="match status" value="1"/>
</dbReference>
<evidence type="ECO:0000313" key="5">
    <source>
        <dbReference type="EMBL" id="GLB52194.1"/>
    </source>
</evidence>
<dbReference type="SUPFAM" id="SSF52279">
    <property type="entry name" value="Beta-D-glucan exohydrolase, C-terminal domain"/>
    <property type="match status" value="1"/>
</dbReference>
<feature type="domain" description="Glycoside hydrolase family 3 N-terminal" evidence="3">
    <location>
        <begin position="1"/>
        <end position="195"/>
    </location>
</feature>
<sequence>MASEMEASGGTLLGSCTANLLRNPRGGRSEESYGEDTFLSGALGTELVKGIQANGKVMACSKHFILNNIENNRFNLNAIANERVMREVYMPQFKKMVQEGNITAFMTSYNKVNGVHCSENEHLLTDILRNDWGFDGFLISDWVYGTYSTAKSLKAGLNIELPMRHYYSQDSIMAAIDRKQITWKDVDKAVLQVLRKKLEYGFSNPHKLDKNVRDNNEAHSQETAEKAMVLLKNDNVLPFNTSKIKNILLVGELAKYDNLGQYAHTPEVPSHLRITPYKGVKRYLKGTDVAVWYTDGKNKDEFQKLASRADAVIVCVGFTALD</sequence>
<comment type="caution">
    <text evidence="5">The sequence shown here is derived from an EMBL/GenBank/DDBJ whole genome shotgun (WGS) entry which is preliminary data.</text>
</comment>
<dbReference type="PANTHER" id="PTHR42715:SF3">
    <property type="entry name" value="BETA-GLUCOSIDASE B-RELATED"/>
    <property type="match status" value="1"/>
</dbReference>
<evidence type="ECO:0008006" key="7">
    <source>
        <dbReference type="Google" id="ProtNLM"/>
    </source>
</evidence>
<dbReference type="EMBL" id="BRVP01000007">
    <property type="protein sequence ID" value="GLB52194.1"/>
    <property type="molecule type" value="Genomic_DNA"/>
</dbReference>
<dbReference type="InterPro" id="IPR050288">
    <property type="entry name" value="Cellulose_deg_GH3"/>
</dbReference>
<keyword evidence="2" id="KW-0378">Hydrolase</keyword>
<dbReference type="InterPro" id="IPR036881">
    <property type="entry name" value="Glyco_hydro_3_C_sf"/>
</dbReference>
<dbReference type="Pfam" id="PF01915">
    <property type="entry name" value="Glyco_hydro_3_C"/>
    <property type="match status" value="1"/>
</dbReference>
<keyword evidence="6" id="KW-1185">Reference proteome</keyword>
<reference evidence="5" key="1">
    <citation type="submission" date="2022-07" db="EMBL/GenBank/DDBJ databases">
        <title>Taxonomy of Novel Oxalotrophic and Methylotrophic Bacteria.</title>
        <authorList>
            <person name="Sahin N."/>
            <person name="Tani A."/>
        </authorList>
    </citation>
    <scope>NUCLEOTIDE SEQUENCE</scope>
    <source>
        <strain evidence="5">AM327</strain>
    </source>
</reference>
<gene>
    <name evidence="5" type="ORF">NBRC110019_12330</name>
</gene>
<dbReference type="AlphaFoldDB" id="A0A9W6B438"/>
<dbReference type="Gene3D" id="3.20.20.300">
    <property type="entry name" value="Glycoside hydrolase, family 3, N-terminal domain"/>
    <property type="match status" value="1"/>
</dbReference>
<dbReference type="InterPro" id="IPR002772">
    <property type="entry name" value="Glyco_hydro_3_C"/>
</dbReference>
<evidence type="ECO:0000313" key="6">
    <source>
        <dbReference type="Proteomes" id="UP001143545"/>
    </source>
</evidence>
<dbReference type="Pfam" id="PF00933">
    <property type="entry name" value="Glyco_hydro_3"/>
    <property type="match status" value="1"/>
</dbReference>
<dbReference type="Proteomes" id="UP001143545">
    <property type="component" value="Unassembled WGS sequence"/>
</dbReference>
<evidence type="ECO:0000259" key="3">
    <source>
        <dbReference type="Pfam" id="PF00933"/>
    </source>
</evidence>
<dbReference type="Gene3D" id="3.40.50.1700">
    <property type="entry name" value="Glycoside hydrolase family 3 C-terminal domain"/>
    <property type="match status" value="1"/>
</dbReference>
<dbReference type="InterPro" id="IPR036962">
    <property type="entry name" value="Glyco_hydro_3_N_sf"/>
</dbReference>
<organism evidence="5 6">
    <name type="scientific">Neptunitalea chrysea</name>
    <dbReference type="NCBI Taxonomy" id="1647581"/>
    <lineage>
        <taxon>Bacteria</taxon>
        <taxon>Pseudomonadati</taxon>
        <taxon>Bacteroidota</taxon>
        <taxon>Flavobacteriia</taxon>
        <taxon>Flavobacteriales</taxon>
        <taxon>Flavobacteriaceae</taxon>
        <taxon>Neptunitalea</taxon>
    </lineage>
</organism>
<evidence type="ECO:0000256" key="2">
    <source>
        <dbReference type="ARBA" id="ARBA00022801"/>
    </source>
</evidence>